<dbReference type="Proteomes" id="UP000250266">
    <property type="component" value="Unassembled WGS sequence"/>
</dbReference>
<gene>
    <name evidence="3" type="ORF">K432DRAFT_444638</name>
</gene>
<dbReference type="OrthoDB" id="4941332at2759"/>
<evidence type="ECO:0000313" key="3">
    <source>
        <dbReference type="EMBL" id="OCK78425.1"/>
    </source>
</evidence>
<keyword evidence="2" id="KW-0472">Membrane</keyword>
<dbReference type="EMBL" id="KV745060">
    <property type="protein sequence ID" value="OCK78425.1"/>
    <property type="molecule type" value="Genomic_DNA"/>
</dbReference>
<name>A0A8E2JDB9_9PEZI</name>
<evidence type="ECO:0000256" key="2">
    <source>
        <dbReference type="SAM" id="Phobius"/>
    </source>
</evidence>
<evidence type="ECO:0000313" key="4">
    <source>
        <dbReference type="Proteomes" id="UP000250266"/>
    </source>
</evidence>
<keyword evidence="2" id="KW-1133">Transmembrane helix</keyword>
<feature type="transmembrane region" description="Helical" evidence="2">
    <location>
        <begin position="203"/>
        <end position="227"/>
    </location>
</feature>
<dbReference type="AlphaFoldDB" id="A0A8E2JDB9"/>
<feature type="region of interest" description="Disordered" evidence="1">
    <location>
        <begin position="299"/>
        <end position="339"/>
    </location>
</feature>
<keyword evidence="2" id="KW-0812">Transmembrane</keyword>
<keyword evidence="4" id="KW-1185">Reference proteome</keyword>
<feature type="transmembrane region" description="Helical" evidence="2">
    <location>
        <begin position="144"/>
        <end position="162"/>
    </location>
</feature>
<reference evidence="3 4" key="1">
    <citation type="journal article" date="2016" name="Nat. Commun.">
        <title>Ectomycorrhizal ecology is imprinted in the genome of the dominant symbiotic fungus Cenococcum geophilum.</title>
        <authorList>
            <consortium name="DOE Joint Genome Institute"/>
            <person name="Peter M."/>
            <person name="Kohler A."/>
            <person name="Ohm R.A."/>
            <person name="Kuo A."/>
            <person name="Krutzmann J."/>
            <person name="Morin E."/>
            <person name="Arend M."/>
            <person name="Barry K.W."/>
            <person name="Binder M."/>
            <person name="Choi C."/>
            <person name="Clum A."/>
            <person name="Copeland A."/>
            <person name="Grisel N."/>
            <person name="Haridas S."/>
            <person name="Kipfer T."/>
            <person name="LaButti K."/>
            <person name="Lindquist E."/>
            <person name="Lipzen A."/>
            <person name="Maire R."/>
            <person name="Meier B."/>
            <person name="Mihaltcheva S."/>
            <person name="Molinier V."/>
            <person name="Murat C."/>
            <person name="Poggeler S."/>
            <person name="Quandt C.A."/>
            <person name="Sperisen C."/>
            <person name="Tritt A."/>
            <person name="Tisserant E."/>
            <person name="Crous P.W."/>
            <person name="Henrissat B."/>
            <person name="Nehls U."/>
            <person name="Egli S."/>
            <person name="Spatafora J.W."/>
            <person name="Grigoriev I.V."/>
            <person name="Martin F.M."/>
        </authorList>
    </citation>
    <scope>NUCLEOTIDE SEQUENCE [LARGE SCALE GENOMIC DNA]</scope>
    <source>
        <strain evidence="3 4">CBS 459.81</strain>
    </source>
</reference>
<accession>A0A8E2JDB9</accession>
<sequence>MMAHLAASQQFPVQLYQNEYSALPWLVAELFSAIGSPARVAGRAPMVARYIFSFFSTMRGSSSYAEVRFGKSWKLRPWLLLDIKDLETLEDLINTANDSQVAAFRTSQLSVCGMIAIIGALIAQSAVTALQLPYLDSLHYTCRGIFTMSLIMSILSVFFACLQQRTFGLASEPSAVREWLWNGIRYESSQGPSRLQSSMVAHMILSAPFEIISMALTLFMIGLGLYLGLCMTANLPLDTGGHGNRAVLLAFTIPTFFVLLMFGQLMGTKDLEEANTKRCAGILENDEIKFSLEERIARNHSASDTDVRSPPQPADRGRNGSGNNSDVKSNADGLERALQEAAAAHRQCARADDEVARQFELLSARR</sequence>
<evidence type="ECO:0000256" key="1">
    <source>
        <dbReference type="SAM" id="MobiDB-lite"/>
    </source>
</evidence>
<protein>
    <submittedName>
        <fullName evidence="3">Uncharacterized protein</fullName>
    </submittedName>
</protein>
<organism evidence="3 4">
    <name type="scientific">Lepidopterella palustris CBS 459.81</name>
    <dbReference type="NCBI Taxonomy" id="1314670"/>
    <lineage>
        <taxon>Eukaryota</taxon>
        <taxon>Fungi</taxon>
        <taxon>Dikarya</taxon>
        <taxon>Ascomycota</taxon>
        <taxon>Pezizomycotina</taxon>
        <taxon>Dothideomycetes</taxon>
        <taxon>Pleosporomycetidae</taxon>
        <taxon>Mytilinidiales</taxon>
        <taxon>Argynnaceae</taxon>
        <taxon>Lepidopterella</taxon>
    </lineage>
</organism>
<feature type="transmembrane region" description="Helical" evidence="2">
    <location>
        <begin position="247"/>
        <end position="268"/>
    </location>
</feature>
<feature type="transmembrane region" description="Helical" evidence="2">
    <location>
        <begin position="109"/>
        <end position="132"/>
    </location>
</feature>
<proteinExistence type="predicted"/>